<protein>
    <submittedName>
        <fullName evidence="2">SSD domain-containing protein</fullName>
    </submittedName>
</protein>
<evidence type="ECO:0000313" key="2">
    <source>
        <dbReference type="WBParaSite" id="BTMF_0001728101-mRNA-1"/>
    </source>
</evidence>
<name>A0A0R3RB65_9BILA</name>
<sequence>LPILGLIDSIFVKILSLFCRSLILTTSCGCLLNVITVIFTGSLCFITGNDPRTSNKR</sequence>
<feature type="transmembrane region" description="Helical" evidence="1">
    <location>
        <begin position="22"/>
        <end position="47"/>
    </location>
</feature>
<evidence type="ECO:0000256" key="1">
    <source>
        <dbReference type="SAM" id="Phobius"/>
    </source>
</evidence>
<keyword evidence="1" id="KW-1133">Transmembrane helix</keyword>
<organism evidence="2">
    <name type="scientific">Brugia timori</name>
    <dbReference type="NCBI Taxonomy" id="42155"/>
    <lineage>
        <taxon>Eukaryota</taxon>
        <taxon>Metazoa</taxon>
        <taxon>Ecdysozoa</taxon>
        <taxon>Nematoda</taxon>
        <taxon>Chromadorea</taxon>
        <taxon>Rhabditida</taxon>
        <taxon>Spirurina</taxon>
        <taxon>Spiruromorpha</taxon>
        <taxon>Filarioidea</taxon>
        <taxon>Onchocercidae</taxon>
        <taxon>Brugia</taxon>
    </lineage>
</organism>
<reference evidence="2" key="1">
    <citation type="submission" date="2017-02" db="UniProtKB">
        <authorList>
            <consortium name="WormBaseParasite"/>
        </authorList>
    </citation>
    <scope>IDENTIFICATION</scope>
</reference>
<dbReference type="WBParaSite" id="BTMF_0001728101-mRNA-1">
    <property type="protein sequence ID" value="BTMF_0001728101-mRNA-1"/>
    <property type="gene ID" value="BTMF_0001728101"/>
</dbReference>
<accession>A0A0R3RB65</accession>
<keyword evidence="1" id="KW-0812">Transmembrane</keyword>
<proteinExistence type="predicted"/>
<dbReference type="AlphaFoldDB" id="A0A0R3RB65"/>
<keyword evidence="1" id="KW-0472">Membrane</keyword>